<keyword evidence="31" id="KW-1185">Reference proteome</keyword>
<evidence type="ECO:0000256" key="8">
    <source>
        <dbReference type="ARBA" id="ARBA00010617"/>
    </source>
</evidence>
<dbReference type="PANTHER" id="PTHR24289:SF21">
    <property type="entry name" value="CYTOCHROME P450 1A"/>
    <property type="match status" value="1"/>
</dbReference>
<comment type="pathway">
    <text evidence="7">Lipid metabolism.</text>
</comment>
<dbReference type="PRINTS" id="PR01683">
    <property type="entry name" value="EP450ICYP1A"/>
</dbReference>
<organism evidence="31 32">
    <name type="scientific">Echinops telfairi</name>
    <name type="common">Lesser hedgehog tenrec</name>
    <dbReference type="NCBI Taxonomy" id="9371"/>
    <lineage>
        <taxon>Eukaryota</taxon>
        <taxon>Metazoa</taxon>
        <taxon>Chordata</taxon>
        <taxon>Craniata</taxon>
        <taxon>Vertebrata</taxon>
        <taxon>Euteleostomi</taxon>
        <taxon>Mammalia</taxon>
        <taxon>Eutheria</taxon>
        <taxon>Afrotheria</taxon>
        <taxon>Tenrecidae</taxon>
        <taxon>Tenrecinae</taxon>
        <taxon>Echinops</taxon>
    </lineage>
</organism>
<dbReference type="InterPro" id="IPR002401">
    <property type="entry name" value="Cyt_P450_E_grp-I"/>
</dbReference>
<comment type="catalytic activity">
    <reaction evidence="2">
        <text>(15S)-hydroperoxy-(5Z,8Z,11Z,13E)-eicosatetraenoate = 15-oxo-(5Z,8Z,11Z,13E)-eicosatetraenoate + H2O</text>
        <dbReference type="Rhea" id="RHEA:48636"/>
        <dbReference type="ChEBI" id="CHEBI:15377"/>
        <dbReference type="ChEBI" id="CHEBI:57410"/>
        <dbReference type="ChEBI" id="CHEBI:57446"/>
    </reaction>
    <physiologicalReaction direction="left-to-right" evidence="2">
        <dbReference type="Rhea" id="RHEA:48637"/>
    </physiologicalReaction>
</comment>
<evidence type="ECO:0000256" key="7">
    <source>
        <dbReference type="ARBA" id="ARBA00005189"/>
    </source>
</evidence>
<evidence type="ECO:0000256" key="15">
    <source>
        <dbReference type="ARBA" id="ARBA00023033"/>
    </source>
</evidence>
<comment type="catalytic activity">
    <reaction evidence="23">
        <text>estrone + reduced [NADPH--hemoprotein reductase] + O2 = 4-hydroxyestrone + oxidized [NADPH--hemoprotein reductase] + H2O + H(+)</text>
        <dbReference type="Rhea" id="RHEA:47292"/>
        <dbReference type="Rhea" id="RHEA-COMP:11964"/>
        <dbReference type="Rhea" id="RHEA-COMP:11965"/>
        <dbReference type="ChEBI" id="CHEBI:15377"/>
        <dbReference type="ChEBI" id="CHEBI:15378"/>
        <dbReference type="ChEBI" id="CHEBI:15379"/>
        <dbReference type="ChEBI" id="CHEBI:17263"/>
        <dbReference type="ChEBI" id="CHEBI:57618"/>
        <dbReference type="ChEBI" id="CHEBI:58210"/>
        <dbReference type="ChEBI" id="CHEBI:87602"/>
    </reaction>
    <physiologicalReaction direction="left-to-right" evidence="23">
        <dbReference type="Rhea" id="RHEA:47293"/>
    </physiologicalReaction>
</comment>
<evidence type="ECO:0000256" key="19">
    <source>
        <dbReference type="ARBA" id="ARBA00047357"/>
    </source>
</evidence>
<evidence type="ECO:0000256" key="1">
    <source>
        <dbReference type="ARBA" id="ARBA00000408"/>
    </source>
</evidence>
<protein>
    <recommendedName>
        <fullName evidence="30">Cytochrome P450 1A</fullName>
        <ecNumber evidence="30">1.14.14.1</ecNumber>
    </recommendedName>
</protein>
<evidence type="ECO:0000256" key="17">
    <source>
        <dbReference type="ARBA" id="ARBA00023136"/>
    </source>
</evidence>
<dbReference type="PANTHER" id="PTHR24289">
    <property type="entry name" value="STEROID 17-ALPHA-HYDROXYLASE/17,20 LYASE"/>
    <property type="match status" value="1"/>
</dbReference>
<evidence type="ECO:0000256" key="13">
    <source>
        <dbReference type="ARBA" id="ARBA00023002"/>
    </source>
</evidence>
<comment type="function">
    <text evidence="30">Cytochromes P450 are a group of heme-thiolate monooxygenases. They oxidize a variety of structurally unrelated compounds, including steroids, fatty acids, and xenobiotics.</text>
</comment>
<dbReference type="PRINTS" id="PR00463">
    <property type="entry name" value="EP450I"/>
</dbReference>
<evidence type="ECO:0000256" key="14">
    <source>
        <dbReference type="ARBA" id="ARBA00023004"/>
    </source>
</evidence>
<comment type="catalytic activity">
    <reaction evidence="25">
        <text>(4Z,7Z,10Z,13Z,16Z,19Z)-docosahexaenoate + reduced [NADPH--hemoprotein reductase] + O2 = (19R,20S)-epoxy-(4Z,7Z,10Z,13Z,16Z)-docosapentaenoate + oxidized [NADPH--hemoprotein reductase] + H2O + H(+)</text>
        <dbReference type="Rhea" id="RHEA:52120"/>
        <dbReference type="Rhea" id="RHEA-COMP:11964"/>
        <dbReference type="Rhea" id="RHEA-COMP:11965"/>
        <dbReference type="ChEBI" id="CHEBI:15377"/>
        <dbReference type="ChEBI" id="CHEBI:15378"/>
        <dbReference type="ChEBI" id="CHEBI:15379"/>
        <dbReference type="ChEBI" id="CHEBI:57618"/>
        <dbReference type="ChEBI" id="CHEBI:58210"/>
        <dbReference type="ChEBI" id="CHEBI:77016"/>
        <dbReference type="ChEBI" id="CHEBI:136410"/>
    </reaction>
    <physiologicalReaction direction="left-to-right" evidence="25">
        <dbReference type="Rhea" id="RHEA:52121"/>
    </physiologicalReaction>
</comment>
<accession>A0ABM0J0D3</accession>
<evidence type="ECO:0000256" key="30">
    <source>
        <dbReference type="RuleBase" id="RU368045"/>
    </source>
</evidence>
<dbReference type="Gene3D" id="1.10.630.10">
    <property type="entry name" value="Cytochrome P450"/>
    <property type="match status" value="1"/>
</dbReference>
<dbReference type="SUPFAM" id="SSF48264">
    <property type="entry name" value="Cytochrome P450"/>
    <property type="match status" value="1"/>
</dbReference>
<evidence type="ECO:0000256" key="27">
    <source>
        <dbReference type="ARBA" id="ARBA00049225"/>
    </source>
</evidence>
<dbReference type="InterPro" id="IPR017972">
    <property type="entry name" value="Cyt_P450_CS"/>
</dbReference>
<evidence type="ECO:0000256" key="9">
    <source>
        <dbReference type="ARBA" id="ARBA00022617"/>
    </source>
</evidence>
<dbReference type="RefSeq" id="XP_004712026.2">
    <property type="nucleotide sequence ID" value="XM_004711969.2"/>
</dbReference>
<evidence type="ECO:0000256" key="2">
    <source>
        <dbReference type="ARBA" id="ARBA00001143"/>
    </source>
</evidence>
<keyword evidence="9 29" id="KW-0349">Heme</keyword>
<comment type="similarity">
    <text evidence="8 29">Belongs to the cytochrome P450 family.</text>
</comment>
<evidence type="ECO:0000256" key="23">
    <source>
        <dbReference type="ARBA" id="ARBA00048474"/>
    </source>
</evidence>
<dbReference type="PROSITE" id="PS00086">
    <property type="entry name" value="CYTOCHROME_P450"/>
    <property type="match status" value="1"/>
</dbReference>
<keyword evidence="15 29" id="KW-0503">Monooxygenase</keyword>
<evidence type="ECO:0000256" key="5">
    <source>
        <dbReference type="ARBA" id="ARBA00001971"/>
    </source>
</evidence>
<evidence type="ECO:0000256" key="22">
    <source>
        <dbReference type="ARBA" id="ARBA00048214"/>
    </source>
</evidence>
<comment type="catalytic activity">
    <reaction evidence="27">
        <text>all-trans-retinol + reduced [NADPH--hemoprotein reductase] + O2 = all-trans-retinal + oxidized [NADPH--hemoprotein reductase] + 2 H2O + H(+)</text>
        <dbReference type="Rhea" id="RHEA:42092"/>
        <dbReference type="Rhea" id="RHEA-COMP:11964"/>
        <dbReference type="Rhea" id="RHEA-COMP:11965"/>
        <dbReference type="ChEBI" id="CHEBI:15377"/>
        <dbReference type="ChEBI" id="CHEBI:15378"/>
        <dbReference type="ChEBI" id="CHEBI:15379"/>
        <dbReference type="ChEBI" id="CHEBI:17336"/>
        <dbReference type="ChEBI" id="CHEBI:17898"/>
        <dbReference type="ChEBI" id="CHEBI:57618"/>
        <dbReference type="ChEBI" id="CHEBI:58210"/>
    </reaction>
    <physiologicalReaction direction="left-to-right" evidence="27">
        <dbReference type="Rhea" id="RHEA:42093"/>
    </physiologicalReaction>
</comment>
<dbReference type="EC" id="1.14.14.1" evidence="30"/>
<comment type="subcellular location">
    <subcellularLocation>
        <location evidence="30">Endoplasmic reticulum membrane</location>
        <topology evidence="30">Peripheral membrane protein</topology>
    </subcellularLocation>
    <subcellularLocation>
        <location evidence="30">Microsome membrane</location>
        <topology evidence="30">Peripheral membrane protein</topology>
    </subcellularLocation>
</comment>
<comment type="catalytic activity">
    <reaction evidence="4">
        <text>(5S)-hydroperoxy-(6E,8Z,11Z,14Z)-eicosatetraenoate = 5-oxo-(6E,8Z,11Z,14Z)-eicosatetraenoate + H2O</text>
        <dbReference type="Rhea" id="RHEA:48632"/>
        <dbReference type="ChEBI" id="CHEBI:15377"/>
        <dbReference type="ChEBI" id="CHEBI:57450"/>
        <dbReference type="ChEBI" id="CHEBI:65342"/>
    </reaction>
    <physiologicalReaction direction="left-to-right" evidence="4">
        <dbReference type="Rhea" id="RHEA:48633"/>
    </physiologicalReaction>
</comment>
<evidence type="ECO:0000256" key="6">
    <source>
        <dbReference type="ARBA" id="ARBA00004891"/>
    </source>
</evidence>
<keyword evidence="11 30" id="KW-0256">Endoplasmic reticulum</keyword>
<keyword evidence="17" id="KW-0472">Membrane</keyword>
<keyword evidence="13 29" id="KW-0560">Oxidoreductase</keyword>
<keyword evidence="16" id="KW-0443">Lipid metabolism</keyword>
<evidence type="ECO:0000313" key="31">
    <source>
        <dbReference type="Proteomes" id="UP000694863"/>
    </source>
</evidence>
<evidence type="ECO:0000256" key="16">
    <source>
        <dbReference type="ARBA" id="ARBA00023098"/>
    </source>
</evidence>
<keyword evidence="14 29" id="KW-0408">Iron</keyword>
<evidence type="ECO:0000256" key="20">
    <source>
        <dbReference type="ARBA" id="ARBA00047620"/>
    </source>
</evidence>
<proteinExistence type="inferred from homology"/>
<comment type="catalytic activity">
    <reaction evidence="1">
        <text>(13S)-hydroperoxy-(9Z,11E)-octadecadienoate = 13-oxo-(9Z,11E)-octadecadienoate + H2O</text>
        <dbReference type="Rhea" id="RHEA:48716"/>
        <dbReference type="ChEBI" id="CHEBI:15377"/>
        <dbReference type="ChEBI" id="CHEBI:57466"/>
        <dbReference type="ChEBI" id="CHEBI:90781"/>
    </reaction>
    <physiologicalReaction direction="left-to-right" evidence="1">
        <dbReference type="Rhea" id="RHEA:48717"/>
    </physiologicalReaction>
</comment>
<comment type="catalytic activity">
    <reaction evidence="28">
        <text>(5Z,8Z,11Z,14Z)-eicosatetraenoate + reduced [NADPH--hemoprotein reductase] + O2 = (14R,15S)-epoxy-(5Z,8Z,11Z)-eicosatrienoate + oxidized [NADPH--hemoprotein reductase] + H2O + H(+)</text>
        <dbReference type="Rhea" id="RHEA:49860"/>
        <dbReference type="Rhea" id="RHEA-COMP:11964"/>
        <dbReference type="Rhea" id="RHEA-COMP:11965"/>
        <dbReference type="ChEBI" id="CHEBI:15377"/>
        <dbReference type="ChEBI" id="CHEBI:15378"/>
        <dbReference type="ChEBI" id="CHEBI:15379"/>
        <dbReference type="ChEBI" id="CHEBI:32395"/>
        <dbReference type="ChEBI" id="CHEBI:57618"/>
        <dbReference type="ChEBI" id="CHEBI:58210"/>
        <dbReference type="ChEBI" id="CHEBI:131965"/>
    </reaction>
    <physiologicalReaction direction="left-to-right" evidence="28">
        <dbReference type="Rhea" id="RHEA:49861"/>
    </physiologicalReaction>
</comment>
<evidence type="ECO:0000256" key="28">
    <source>
        <dbReference type="ARBA" id="ARBA00049384"/>
    </source>
</evidence>
<evidence type="ECO:0000256" key="12">
    <source>
        <dbReference type="ARBA" id="ARBA00022848"/>
    </source>
</evidence>
<keyword evidence="12 30" id="KW-0492">Microsome</keyword>
<comment type="cofactor">
    <cofactor evidence="5 30">
        <name>heme</name>
        <dbReference type="ChEBI" id="CHEBI:30413"/>
    </cofactor>
</comment>
<gene>
    <name evidence="32" type="primary">LOC101661749</name>
</gene>
<keyword evidence="10 29" id="KW-0479">Metal-binding</keyword>
<dbReference type="Pfam" id="PF00067">
    <property type="entry name" value="p450"/>
    <property type="match status" value="1"/>
</dbReference>
<name>A0ABM0J0D3_ECHTE</name>
<dbReference type="GeneID" id="101661749"/>
<evidence type="ECO:0000256" key="4">
    <source>
        <dbReference type="ARBA" id="ARBA00001867"/>
    </source>
</evidence>
<evidence type="ECO:0000256" key="11">
    <source>
        <dbReference type="ARBA" id="ARBA00022824"/>
    </source>
</evidence>
<comment type="catalytic activity">
    <reaction evidence="26">
        <text>(5Z,8Z,11Z,14Z)-eicosatetraenoate + reduced [NADPH--hemoprotein reductase] + O2 = 19-hydroxy-(5Z,8Z,11Z,14Z)-eicosatetraenoate + oxidized [NADPH--hemoprotein reductase] + H2O + H(+)</text>
        <dbReference type="Rhea" id="RHEA:39759"/>
        <dbReference type="Rhea" id="RHEA-COMP:11964"/>
        <dbReference type="Rhea" id="RHEA-COMP:11965"/>
        <dbReference type="ChEBI" id="CHEBI:15377"/>
        <dbReference type="ChEBI" id="CHEBI:15378"/>
        <dbReference type="ChEBI" id="CHEBI:15379"/>
        <dbReference type="ChEBI" id="CHEBI:32395"/>
        <dbReference type="ChEBI" id="CHEBI:57618"/>
        <dbReference type="ChEBI" id="CHEBI:58210"/>
        <dbReference type="ChEBI" id="CHEBI:76627"/>
    </reaction>
    <physiologicalReaction direction="left-to-right" evidence="26">
        <dbReference type="Rhea" id="RHEA:39760"/>
    </physiologicalReaction>
</comment>
<dbReference type="InterPro" id="IPR008066">
    <property type="entry name" value="Cyt_P450_E_grp-I_CYP1"/>
</dbReference>
<dbReference type="InterPro" id="IPR001128">
    <property type="entry name" value="Cyt_P450"/>
</dbReference>
<comment type="catalytic activity">
    <reaction evidence="22">
        <text>17beta-estradiol + reduced [NADPH--hemoprotein reductase] + O2 = 4-hydroxy-17beta-estradiol + oxidized [NADPH--hemoprotein reductase] + H2O + H(+)</text>
        <dbReference type="Rhea" id="RHEA:47280"/>
        <dbReference type="Rhea" id="RHEA-COMP:11964"/>
        <dbReference type="Rhea" id="RHEA-COMP:11965"/>
        <dbReference type="ChEBI" id="CHEBI:15377"/>
        <dbReference type="ChEBI" id="CHEBI:15378"/>
        <dbReference type="ChEBI" id="CHEBI:15379"/>
        <dbReference type="ChEBI" id="CHEBI:16469"/>
        <dbReference type="ChEBI" id="CHEBI:57618"/>
        <dbReference type="ChEBI" id="CHEBI:58210"/>
        <dbReference type="ChEBI" id="CHEBI:62845"/>
    </reaction>
    <physiologicalReaction direction="left-to-right" evidence="22">
        <dbReference type="Rhea" id="RHEA:47281"/>
    </physiologicalReaction>
</comment>
<evidence type="ECO:0000256" key="10">
    <source>
        <dbReference type="ARBA" id="ARBA00022723"/>
    </source>
</evidence>
<comment type="catalytic activity">
    <reaction evidence="21">
        <text>all-trans-retinal + reduced [NADPH--hemoprotein reductase] + O2 = all-trans-retinoate + oxidized [NADPH--hemoprotein reductase] + H2O + 2 H(+)</text>
        <dbReference type="Rhea" id="RHEA:42088"/>
        <dbReference type="Rhea" id="RHEA-COMP:11964"/>
        <dbReference type="Rhea" id="RHEA-COMP:11965"/>
        <dbReference type="ChEBI" id="CHEBI:15377"/>
        <dbReference type="ChEBI" id="CHEBI:15378"/>
        <dbReference type="ChEBI" id="CHEBI:15379"/>
        <dbReference type="ChEBI" id="CHEBI:17898"/>
        <dbReference type="ChEBI" id="CHEBI:35291"/>
        <dbReference type="ChEBI" id="CHEBI:57618"/>
        <dbReference type="ChEBI" id="CHEBI:58210"/>
    </reaction>
    <physiologicalReaction direction="left-to-right" evidence="21">
        <dbReference type="Rhea" id="RHEA:42089"/>
    </physiologicalReaction>
</comment>
<evidence type="ECO:0000256" key="25">
    <source>
        <dbReference type="ARBA" id="ARBA00049064"/>
    </source>
</evidence>
<evidence type="ECO:0000256" key="3">
    <source>
        <dbReference type="ARBA" id="ARBA00001395"/>
    </source>
</evidence>
<evidence type="ECO:0000256" key="24">
    <source>
        <dbReference type="ARBA" id="ARBA00048519"/>
    </source>
</evidence>
<evidence type="ECO:0000256" key="26">
    <source>
        <dbReference type="ARBA" id="ARBA00049206"/>
    </source>
</evidence>
<comment type="catalytic activity">
    <reaction evidence="24">
        <text>(5Z,8Z,11Z,14Z,17Z)-eicosapentaenoate + reduced [NADPH--hemoprotein reductase] + O2 = (17R,18S)-epoxy-(5Z,8Z,11Z,14Z)-eicosatetraenoate + oxidized [NADPH--hemoprotein reductase] + H2O + H(+)</text>
        <dbReference type="Rhea" id="RHEA:39779"/>
        <dbReference type="Rhea" id="RHEA-COMP:11964"/>
        <dbReference type="Rhea" id="RHEA-COMP:11965"/>
        <dbReference type="ChEBI" id="CHEBI:15377"/>
        <dbReference type="ChEBI" id="CHEBI:15378"/>
        <dbReference type="ChEBI" id="CHEBI:15379"/>
        <dbReference type="ChEBI" id="CHEBI:57618"/>
        <dbReference type="ChEBI" id="CHEBI:58210"/>
        <dbReference type="ChEBI" id="CHEBI:58562"/>
        <dbReference type="ChEBI" id="CHEBI:76634"/>
    </reaction>
    <physiologicalReaction direction="left-to-right" evidence="24">
        <dbReference type="Rhea" id="RHEA:39780"/>
    </physiologicalReaction>
</comment>
<sequence>MNLNPAELKPQPPQSVKMASSQAVYSSATELLLASAIFCLVCWGIRTWKAQVPKGLKSPPGPWGWPLIGHMLTLGKNPHLALARLSQQYGDVLQVRIGSTPVLVLSGLDTIRQALVRQGDDFKGRPDLYSFSLVTDGQSMTFNTDSGPVWAARRRLAQNALNTFSMASDPASASSCYLEEHVSKEVEVLLSRFQELMAGGRCFEPYNQVVSSVAKVIGAMCFGQHFPESSQELLSLLENSHEFVESATSGNPVDFFPVLRYLPNPALQRFKSFNQRFLRFLKKTIQEHYQDFDQNSVQDITGALFKHSEKQHSRGASDRIPQEKIINLVNDIFGAGFDTVTTAISWSFLYLVTKPEIQKKIQKELDAVIGQTRKPRLSDRPQLPYTEAFILELFRHTTFVPFTIPHSTTKDTTLNGFYIPKERCVFVNQWQVNHDPKVWGDPSEFRPERFLTADGSTIDKNMSEKVLLFGMGKRRCIGEVLAKWEIFLFLATLLQRMEFSVPPGVTVDLTPIFGLTMKPQRGQQVQARLRVSVQ</sequence>
<comment type="catalytic activity">
    <reaction evidence="19">
        <text>17beta-estradiol + reduced [NADPH--hemoprotein reductase] + O2 = 2-hydroxy-17beta-estradiol + oxidized [NADPH--hemoprotein reductase] + H2O + H(+)</text>
        <dbReference type="Rhea" id="RHEA:47212"/>
        <dbReference type="Rhea" id="RHEA-COMP:11964"/>
        <dbReference type="Rhea" id="RHEA-COMP:11965"/>
        <dbReference type="ChEBI" id="CHEBI:15377"/>
        <dbReference type="ChEBI" id="CHEBI:15378"/>
        <dbReference type="ChEBI" id="CHEBI:15379"/>
        <dbReference type="ChEBI" id="CHEBI:16469"/>
        <dbReference type="ChEBI" id="CHEBI:28744"/>
        <dbReference type="ChEBI" id="CHEBI:57618"/>
        <dbReference type="ChEBI" id="CHEBI:58210"/>
    </reaction>
    <physiologicalReaction direction="left-to-right" evidence="19">
        <dbReference type="Rhea" id="RHEA:47213"/>
    </physiologicalReaction>
</comment>
<evidence type="ECO:0000313" key="32">
    <source>
        <dbReference type="RefSeq" id="XP_004712026.2"/>
    </source>
</evidence>
<evidence type="ECO:0000256" key="29">
    <source>
        <dbReference type="RuleBase" id="RU000461"/>
    </source>
</evidence>
<evidence type="ECO:0000256" key="18">
    <source>
        <dbReference type="ARBA" id="ARBA00023239"/>
    </source>
</evidence>
<dbReference type="InterPro" id="IPR036396">
    <property type="entry name" value="Cyt_P450_sf"/>
</dbReference>
<dbReference type="Proteomes" id="UP000694863">
    <property type="component" value="Unplaced"/>
</dbReference>
<reference evidence="32" key="1">
    <citation type="submission" date="2025-08" db="UniProtKB">
        <authorList>
            <consortium name="RefSeq"/>
        </authorList>
    </citation>
    <scope>IDENTIFICATION</scope>
</reference>
<comment type="catalytic activity">
    <reaction evidence="3">
        <text>(12S)-hydroperoxy-(5Z,8Z,10E,14Z)-eicosatetraenoate = 12-oxo-(5Z,8Z,10E,14Z)-eicosatetraenoate + H2O</text>
        <dbReference type="Rhea" id="RHEA:37947"/>
        <dbReference type="ChEBI" id="CHEBI:15377"/>
        <dbReference type="ChEBI" id="CHEBI:57444"/>
        <dbReference type="ChEBI" id="CHEBI:75231"/>
        <dbReference type="EC" id="4.2.1.152"/>
    </reaction>
    <physiologicalReaction direction="left-to-right" evidence="3">
        <dbReference type="Rhea" id="RHEA:37948"/>
    </physiologicalReaction>
</comment>
<keyword evidence="18" id="KW-0456">Lyase</keyword>
<comment type="catalytic activity">
    <reaction evidence="20">
        <text>estrone + reduced [NADPH--hemoprotein reductase] + O2 = 2-hydroxyestrone + oxidized [NADPH--hemoprotein reductase] + H2O + H(+)</text>
        <dbReference type="Rhea" id="RHEA:47208"/>
        <dbReference type="Rhea" id="RHEA-COMP:11964"/>
        <dbReference type="Rhea" id="RHEA-COMP:11965"/>
        <dbReference type="ChEBI" id="CHEBI:1156"/>
        <dbReference type="ChEBI" id="CHEBI:15377"/>
        <dbReference type="ChEBI" id="CHEBI:15378"/>
        <dbReference type="ChEBI" id="CHEBI:15379"/>
        <dbReference type="ChEBI" id="CHEBI:17263"/>
        <dbReference type="ChEBI" id="CHEBI:57618"/>
        <dbReference type="ChEBI" id="CHEBI:58210"/>
    </reaction>
    <physiologicalReaction direction="left-to-right" evidence="20">
        <dbReference type="Rhea" id="RHEA:47209"/>
    </physiologicalReaction>
</comment>
<dbReference type="PRINTS" id="PR00385">
    <property type="entry name" value="P450"/>
</dbReference>
<evidence type="ECO:0000256" key="21">
    <source>
        <dbReference type="ARBA" id="ARBA00048199"/>
    </source>
</evidence>
<comment type="pathway">
    <text evidence="6">Cofactor metabolism; retinol metabolism.</text>
</comment>